<dbReference type="Proteomes" id="UP000245959">
    <property type="component" value="Unassembled WGS sequence"/>
</dbReference>
<evidence type="ECO:0000313" key="5">
    <source>
        <dbReference type="EMBL" id="PVY40340.1"/>
    </source>
</evidence>
<keyword evidence="1" id="KW-0805">Transcription regulation</keyword>
<dbReference type="InterPro" id="IPR036390">
    <property type="entry name" value="WH_DNA-bd_sf"/>
</dbReference>
<dbReference type="AlphaFoldDB" id="A0A2U1AVB5"/>
<dbReference type="InterPro" id="IPR000524">
    <property type="entry name" value="Tscrpt_reg_HTH_GntR"/>
</dbReference>
<keyword evidence="3" id="KW-0804">Transcription</keyword>
<dbReference type="PANTHER" id="PTHR44846">
    <property type="entry name" value="MANNOSYL-D-GLYCERATE TRANSPORT/METABOLISM SYSTEM REPRESSOR MNGR-RELATED"/>
    <property type="match status" value="1"/>
</dbReference>
<evidence type="ECO:0000256" key="2">
    <source>
        <dbReference type="ARBA" id="ARBA00023125"/>
    </source>
</evidence>
<evidence type="ECO:0000256" key="3">
    <source>
        <dbReference type="ARBA" id="ARBA00023163"/>
    </source>
</evidence>
<accession>A0A2U1AVB5</accession>
<dbReference type="InterPro" id="IPR036388">
    <property type="entry name" value="WH-like_DNA-bd_sf"/>
</dbReference>
<dbReference type="SUPFAM" id="SSF53822">
    <property type="entry name" value="Periplasmic binding protein-like I"/>
    <property type="match status" value="1"/>
</dbReference>
<dbReference type="Pfam" id="PF13377">
    <property type="entry name" value="Peripla_BP_3"/>
    <property type="match status" value="1"/>
</dbReference>
<dbReference type="InterPro" id="IPR050679">
    <property type="entry name" value="Bact_HTH_transcr_reg"/>
</dbReference>
<evidence type="ECO:0000313" key="6">
    <source>
        <dbReference type="Proteomes" id="UP000245959"/>
    </source>
</evidence>
<dbReference type="GO" id="GO:0045892">
    <property type="term" value="P:negative regulation of DNA-templated transcription"/>
    <property type="evidence" value="ECO:0007669"/>
    <property type="project" value="TreeGrafter"/>
</dbReference>
<dbReference type="GO" id="GO:0003700">
    <property type="term" value="F:DNA-binding transcription factor activity"/>
    <property type="evidence" value="ECO:0007669"/>
    <property type="project" value="InterPro"/>
</dbReference>
<sequence>MIERNLPLKNVPRRLSSFAADGESRSVPKYELLKRALLDYISELPPEREFLPYEKELAGEFGVSRCTVTKALEKLRRGGYIETSKKSGSRIIRRSLPKPEEYREPMQNIAFLFANNEESTARTTDFRWQLLDETERYFAADGVRTVAYNLRENDWQAWRDPETLAASLEQRGIRFAAFRPGGDDRKFCWRRHLQALQARRIKVVLLFQDCIELTTHASQLLPGIDYLLVNSHDTLFRVLDEHFSGFDRIFYLSNAAADWWAEPRMKLCCDFCENRRIPFEHIRSSYLWLQDADRSQQVPDIDEACTERFLESIPPQGRIACFCANDYSASSFLYRLKDRNIDPARFEIIGFDNRPEFRSLNLSTFDFDAPAQARALFECCEEFRRAPDAVLRRTRGIMTYARFIDRRSEQIS</sequence>
<gene>
    <name evidence="5" type="ORF">C8D82_11759</name>
</gene>
<dbReference type="PROSITE" id="PS50949">
    <property type="entry name" value="HTH_GNTR"/>
    <property type="match status" value="1"/>
</dbReference>
<dbReference type="GO" id="GO:0003677">
    <property type="term" value="F:DNA binding"/>
    <property type="evidence" value="ECO:0007669"/>
    <property type="project" value="UniProtKB-KW"/>
</dbReference>
<dbReference type="InterPro" id="IPR028082">
    <property type="entry name" value="Peripla_BP_I"/>
</dbReference>
<dbReference type="Gene3D" id="1.10.10.10">
    <property type="entry name" value="Winged helix-like DNA-binding domain superfamily/Winged helix DNA-binding domain"/>
    <property type="match status" value="1"/>
</dbReference>
<name>A0A2U1AVB5_9BACT</name>
<dbReference type="GeneID" id="78295695"/>
<dbReference type="CDD" id="cd07377">
    <property type="entry name" value="WHTH_GntR"/>
    <property type="match status" value="1"/>
</dbReference>
<keyword evidence="2" id="KW-0238">DNA-binding</keyword>
<protein>
    <submittedName>
        <fullName evidence="5">Regulatory GntR family protein</fullName>
    </submittedName>
</protein>
<dbReference type="OrthoDB" id="9808698at2"/>
<keyword evidence="6" id="KW-1185">Reference proteome</keyword>
<dbReference type="Gene3D" id="3.40.50.2300">
    <property type="match status" value="1"/>
</dbReference>
<organism evidence="5 6">
    <name type="scientific">Victivallis vadensis</name>
    <dbReference type="NCBI Taxonomy" id="172901"/>
    <lineage>
        <taxon>Bacteria</taxon>
        <taxon>Pseudomonadati</taxon>
        <taxon>Lentisphaerota</taxon>
        <taxon>Lentisphaeria</taxon>
        <taxon>Victivallales</taxon>
        <taxon>Victivallaceae</taxon>
        <taxon>Victivallis</taxon>
    </lineage>
</organism>
<comment type="caution">
    <text evidence="5">The sequence shown here is derived from an EMBL/GenBank/DDBJ whole genome shotgun (WGS) entry which is preliminary data.</text>
</comment>
<feature type="domain" description="HTH gntR-type" evidence="4">
    <location>
        <begin position="27"/>
        <end position="94"/>
    </location>
</feature>
<dbReference type="SUPFAM" id="SSF46785">
    <property type="entry name" value="Winged helix' DNA-binding domain"/>
    <property type="match status" value="1"/>
</dbReference>
<proteinExistence type="predicted"/>
<dbReference type="PRINTS" id="PR00035">
    <property type="entry name" value="HTHGNTR"/>
</dbReference>
<dbReference type="EMBL" id="QEKH01000017">
    <property type="protein sequence ID" value="PVY40340.1"/>
    <property type="molecule type" value="Genomic_DNA"/>
</dbReference>
<dbReference type="RefSeq" id="WP_116884392.1">
    <property type="nucleotide sequence ID" value="NZ_CABMMC010000036.1"/>
</dbReference>
<dbReference type="Pfam" id="PF00392">
    <property type="entry name" value="GntR"/>
    <property type="match status" value="1"/>
</dbReference>
<reference evidence="5 6" key="1">
    <citation type="submission" date="2018-04" db="EMBL/GenBank/DDBJ databases">
        <title>Genomic Encyclopedia of Type Strains, Phase IV (KMG-IV): sequencing the most valuable type-strain genomes for metagenomic binning, comparative biology and taxonomic classification.</title>
        <authorList>
            <person name="Goeker M."/>
        </authorList>
    </citation>
    <scope>NUCLEOTIDE SEQUENCE [LARGE SCALE GENOMIC DNA]</scope>
    <source>
        <strain evidence="5 6">DSM 14823</strain>
    </source>
</reference>
<dbReference type="PANTHER" id="PTHR44846:SF1">
    <property type="entry name" value="MANNOSYL-D-GLYCERATE TRANSPORT_METABOLISM SYSTEM REPRESSOR MNGR-RELATED"/>
    <property type="match status" value="1"/>
</dbReference>
<evidence type="ECO:0000259" key="4">
    <source>
        <dbReference type="PROSITE" id="PS50949"/>
    </source>
</evidence>
<dbReference type="InterPro" id="IPR046335">
    <property type="entry name" value="LacI/GalR-like_sensor"/>
</dbReference>
<dbReference type="SMART" id="SM00345">
    <property type="entry name" value="HTH_GNTR"/>
    <property type="match status" value="1"/>
</dbReference>
<evidence type="ECO:0000256" key="1">
    <source>
        <dbReference type="ARBA" id="ARBA00023015"/>
    </source>
</evidence>